<evidence type="ECO:0000256" key="3">
    <source>
        <dbReference type="ARBA" id="ARBA00023180"/>
    </source>
</evidence>
<dbReference type="AlphaFoldDB" id="A0A8B7XQF8"/>
<dbReference type="Pfam" id="PF03088">
    <property type="entry name" value="Str_synth"/>
    <property type="match status" value="1"/>
</dbReference>
<dbReference type="OMA" id="YRITRYW"/>
<evidence type="ECO:0000313" key="9">
    <source>
        <dbReference type="RefSeq" id="XP_022083060.1"/>
    </source>
</evidence>
<evidence type="ECO:0000256" key="2">
    <source>
        <dbReference type="ARBA" id="ARBA00022553"/>
    </source>
</evidence>
<keyword evidence="3" id="KW-0325">Glycoprotein</keyword>
<dbReference type="RefSeq" id="XP_022083059.1">
    <property type="nucleotide sequence ID" value="XM_022227367.1"/>
</dbReference>
<feature type="compositionally biased region" description="Polar residues" evidence="4">
    <location>
        <begin position="16"/>
        <end position="30"/>
    </location>
</feature>
<organism evidence="7 8">
    <name type="scientific">Acanthaster planci</name>
    <name type="common">Crown-of-thorns starfish</name>
    <dbReference type="NCBI Taxonomy" id="133434"/>
    <lineage>
        <taxon>Eukaryota</taxon>
        <taxon>Metazoa</taxon>
        <taxon>Echinodermata</taxon>
        <taxon>Eleutherozoa</taxon>
        <taxon>Asterozoa</taxon>
        <taxon>Asteroidea</taxon>
        <taxon>Valvatacea</taxon>
        <taxon>Valvatida</taxon>
        <taxon>Acanthasteridae</taxon>
        <taxon>Acanthaster</taxon>
    </lineage>
</organism>
<reference evidence="8 9" key="1">
    <citation type="submission" date="2025-04" db="UniProtKB">
        <authorList>
            <consortium name="RefSeq"/>
        </authorList>
    </citation>
    <scope>IDENTIFICATION</scope>
</reference>
<proteinExistence type="inferred from homology"/>
<keyword evidence="2" id="KW-0597">Phosphoprotein</keyword>
<sequence length="405" mass="44830">MERNVKQRKGKKHTSGSKPSVQPEKSASERSAWSKRLTACAVMATALGIVVYLLPSPVDPVPLYLPSPPVLEGPLAPNTLLQGAERLLEGKVFGPEALEMRDGAVYTGTGDGQVVKIENDQITTIARFGSPPCGLQKDEHRCGRPLGLRFHSDGFLYVLDAYLGLFKVNVETGDTTKLLSGEDPIGGKPMKFLNDLDIDSDGVIYFSDSSYRWQRRQNRHAVLENTKTARVFKFDPKTGEKSVILDDLCFANGIQLSPDEDFLLITETTYAQVKKYYLKGPKKGQVEVFADNLPGLVDNIRPRRAGGYWVGMATVRKQPISVYDIIAARPWLSKLITKFISPEWIVKVVPKHSLVIALDEDGNIIESLHDTTGRNIPSVSSVLDTGEHLYFGSYHAEFLGRLSLK</sequence>
<dbReference type="KEGG" id="aplc:110975162"/>
<feature type="compositionally biased region" description="Basic residues" evidence="4">
    <location>
        <begin position="1"/>
        <end position="15"/>
    </location>
</feature>
<feature type="domain" description="Strictosidine synthase conserved region" evidence="6">
    <location>
        <begin position="194"/>
        <end position="281"/>
    </location>
</feature>
<dbReference type="Proteomes" id="UP000694845">
    <property type="component" value="Unplaced"/>
</dbReference>
<evidence type="ECO:0000313" key="7">
    <source>
        <dbReference type="Proteomes" id="UP000694845"/>
    </source>
</evidence>
<dbReference type="PANTHER" id="PTHR10426">
    <property type="entry name" value="STRICTOSIDINE SYNTHASE-RELATED"/>
    <property type="match status" value="1"/>
</dbReference>
<evidence type="ECO:0000313" key="8">
    <source>
        <dbReference type="RefSeq" id="XP_022083059.1"/>
    </source>
</evidence>
<gene>
    <name evidence="8 9 10" type="primary">LOC110975162</name>
</gene>
<keyword evidence="5" id="KW-1133">Transmembrane helix</keyword>
<evidence type="ECO:0000256" key="4">
    <source>
        <dbReference type="SAM" id="MobiDB-lite"/>
    </source>
</evidence>
<comment type="similarity">
    <text evidence="1">Belongs to the strictosidine synthase family.</text>
</comment>
<protein>
    <submittedName>
        <fullName evidence="8 9">Adipocyte plasma membrane-associated protein-like</fullName>
    </submittedName>
</protein>
<dbReference type="RefSeq" id="XP_022083060.1">
    <property type="nucleotide sequence ID" value="XM_022227368.1"/>
</dbReference>
<dbReference type="RefSeq" id="XP_022083061.1">
    <property type="nucleotide sequence ID" value="XM_022227369.1"/>
</dbReference>
<accession>A0A8B7XQF8</accession>
<evidence type="ECO:0000256" key="5">
    <source>
        <dbReference type="SAM" id="Phobius"/>
    </source>
</evidence>
<dbReference type="Pfam" id="PF20067">
    <property type="entry name" value="SSL_N"/>
    <property type="match status" value="1"/>
</dbReference>
<dbReference type="GeneID" id="110975162"/>
<evidence type="ECO:0000256" key="1">
    <source>
        <dbReference type="ARBA" id="ARBA00009191"/>
    </source>
</evidence>
<feature type="region of interest" description="Disordered" evidence="4">
    <location>
        <begin position="1"/>
        <end position="30"/>
    </location>
</feature>
<evidence type="ECO:0000313" key="10">
    <source>
        <dbReference type="RefSeq" id="XP_022083061.1"/>
    </source>
</evidence>
<keyword evidence="5" id="KW-0472">Membrane</keyword>
<name>A0A8B7XQF8_ACAPL</name>
<feature type="transmembrane region" description="Helical" evidence="5">
    <location>
        <begin position="37"/>
        <end position="55"/>
    </location>
</feature>
<keyword evidence="7" id="KW-1185">Reference proteome</keyword>
<dbReference type="PANTHER" id="PTHR10426:SF88">
    <property type="entry name" value="ADIPOCYTE PLASMA MEMBRANE-ASSOCIATED PROTEIN HEMOMUCIN-RELATED"/>
    <property type="match status" value="1"/>
</dbReference>
<keyword evidence="5" id="KW-0812">Transmembrane</keyword>
<dbReference type="InterPro" id="IPR011042">
    <property type="entry name" value="6-blade_b-propeller_TolB-like"/>
</dbReference>
<dbReference type="OrthoDB" id="5307922at2759"/>
<dbReference type="SUPFAM" id="SSF63829">
    <property type="entry name" value="Calcium-dependent phosphotriesterase"/>
    <property type="match status" value="1"/>
</dbReference>
<dbReference type="GO" id="GO:0012505">
    <property type="term" value="C:endomembrane system"/>
    <property type="evidence" value="ECO:0007669"/>
    <property type="project" value="TreeGrafter"/>
</dbReference>
<dbReference type="Gene3D" id="2.120.10.30">
    <property type="entry name" value="TolB, C-terminal domain"/>
    <property type="match status" value="1"/>
</dbReference>
<evidence type="ECO:0000259" key="6">
    <source>
        <dbReference type="Pfam" id="PF03088"/>
    </source>
</evidence>
<dbReference type="GO" id="GO:0016787">
    <property type="term" value="F:hydrolase activity"/>
    <property type="evidence" value="ECO:0007669"/>
    <property type="project" value="TreeGrafter"/>
</dbReference>
<dbReference type="InterPro" id="IPR018119">
    <property type="entry name" value="Strictosidine_synth_cons-reg"/>
</dbReference>